<protein>
    <submittedName>
        <fullName evidence="3">SDR family oxidoreductase</fullName>
    </submittedName>
</protein>
<dbReference type="NCBIfam" id="NF009389">
    <property type="entry name" value="PRK12748.1"/>
    <property type="match status" value="1"/>
</dbReference>
<evidence type="ECO:0000313" key="3">
    <source>
        <dbReference type="EMBL" id="MFC4618876.1"/>
    </source>
</evidence>
<keyword evidence="4" id="KW-1185">Reference proteome</keyword>
<accession>A0ABV9GNK7</accession>
<gene>
    <name evidence="3" type="ORF">ACFO4N_09060</name>
</gene>
<dbReference type="SUPFAM" id="SSF51735">
    <property type="entry name" value="NAD(P)-binding Rossmann-fold domains"/>
    <property type="match status" value="1"/>
</dbReference>
<name>A0ABV9GNK7_9BACL</name>
<dbReference type="PANTHER" id="PTHR48107">
    <property type="entry name" value="NADPH-DEPENDENT ALDEHYDE REDUCTASE-LIKE PROTEIN, CHLOROPLASTIC-RELATED"/>
    <property type="match status" value="1"/>
</dbReference>
<dbReference type="Gene3D" id="3.40.50.720">
    <property type="entry name" value="NAD(P)-binding Rossmann-like Domain"/>
    <property type="match status" value="1"/>
</dbReference>
<dbReference type="PRINTS" id="PR00080">
    <property type="entry name" value="SDRFAMILY"/>
</dbReference>
<proteinExistence type="inferred from homology"/>
<dbReference type="InterPro" id="IPR036291">
    <property type="entry name" value="NAD(P)-bd_dom_sf"/>
</dbReference>
<dbReference type="InterPro" id="IPR020904">
    <property type="entry name" value="Sc_DH/Rdtase_CS"/>
</dbReference>
<dbReference type="CDD" id="cd05233">
    <property type="entry name" value="SDR_c"/>
    <property type="match status" value="1"/>
</dbReference>
<keyword evidence="2" id="KW-0560">Oxidoreductase</keyword>
<comment type="caution">
    <text evidence="3">The sequence shown here is derived from an EMBL/GenBank/DDBJ whole genome shotgun (WGS) entry which is preliminary data.</text>
</comment>
<dbReference type="PROSITE" id="PS00061">
    <property type="entry name" value="ADH_SHORT"/>
    <property type="match status" value="1"/>
</dbReference>
<comment type="similarity">
    <text evidence="1">Belongs to the short-chain dehydrogenases/reductases (SDR) family.</text>
</comment>
<dbReference type="Pfam" id="PF13561">
    <property type="entry name" value="adh_short_C2"/>
    <property type="match status" value="1"/>
</dbReference>
<dbReference type="PRINTS" id="PR00081">
    <property type="entry name" value="GDHRDH"/>
</dbReference>
<dbReference type="RefSeq" id="WP_376846098.1">
    <property type="nucleotide sequence ID" value="NZ_JBHSFW010000004.1"/>
</dbReference>
<organism evidence="3 4">
    <name type="scientific">Camelliibacillus cellulosilyticus</name>
    <dbReference type="NCBI Taxonomy" id="2174486"/>
    <lineage>
        <taxon>Bacteria</taxon>
        <taxon>Bacillati</taxon>
        <taxon>Bacillota</taxon>
        <taxon>Bacilli</taxon>
        <taxon>Bacillales</taxon>
        <taxon>Sporolactobacillaceae</taxon>
        <taxon>Camelliibacillus</taxon>
    </lineage>
</organism>
<dbReference type="EMBL" id="JBHSFW010000004">
    <property type="protein sequence ID" value="MFC4618876.1"/>
    <property type="molecule type" value="Genomic_DNA"/>
</dbReference>
<evidence type="ECO:0000256" key="2">
    <source>
        <dbReference type="ARBA" id="ARBA00023002"/>
    </source>
</evidence>
<reference evidence="4" key="1">
    <citation type="journal article" date="2019" name="Int. J. Syst. Evol. Microbiol.">
        <title>The Global Catalogue of Microorganisms (GCM) 10K type strain sequencing project: providing services to taxonomists for standard genome sequencing and annotation.</title>
        <authorList>
            <consortium name="The Broad Institute Genomics Platform"/>
            <consortium name="The Broad Institute Genome Sequencing Center for Infectious Disease"/>
            <person name="Wu L."/>
            <person name="Ma J."/>
        </authorList>
    </citation>
    <scope>NUCLEOTIDE SEQUENCE [LARGE SCALE GENOMIC DNA]</scope>
    <source>
        <strain evidence="4">CGMCC 1.16306</strain>
    </source>
</reference>
<evidence type="ECO:0000313" key="4">
    <source>
        <dbReference type="Proteomes" id="UP001596022"/>
    </source>
</evidence>
<dbReference type="Proteomes" id="UP001596022">
    <property type="component" value="Unassembled WGS sequence"/>
</dbReference>
<dbReference type="PANTHER" id="PTHR48107:SF7">
    <property type="entry name" value="RE15974P"/>
    <property type="match status" value="1"/>
</dbReference>
<dbReference type="InterPro" id="IPR002347">
    <property type="entry name" value="SDR_fam"/>
</dbReference>
<sequence>MALVTGASHPNDIGSAICRKLASEAKDIFFTHWGAIADWGKTFTQEILDMGVRCGCISIDLADPNAAFQVLDAVTNQLGFPTILVNNAAHSTRDGYMVLDAETLDAHYAVNMRSTFLLCAEFARRFKNSQLKSGSIVNMTSGQDLGAMVGELAYVATKVAISAFTKTLSVEVAPLGVTVNAVNPGSTDSTWMTDEIRRDLLPKYPMGRIGLPEDVARLVGFLTSDDARWITGQVINSEGGFYRS</sequence>
<evidence type="ECO:0000256" key="1">
    <source>
        <dbReference type="ARBA" id="ARBA00006484"/>
    </source>
</evidence>